<dbReference type="AlphaFoldDB" id="A0A418AHK3"/>
<keyword evidence="2" id="KW-1185">Reference proteome</keyword>
<dbReference type="Proteomes" id="UP000285060">
    <property type="component" value="Unassembled WGS sequence"/>
</dbReference>
<gene>
    <name evidence="1" type="ORF">DYB32_009793</name>
</gene>
<accession>A0A418AHK3</accession>
<protein>
    <submittedName>
        <fullName evidence="1">Uncharacterized protein</fullName>
    </submittedName>
</protein>
<name>A0A418AHK3_9STRA</name>
<reference evidence="1 2" key="1">
    <citation type="submission" date="2018-08" db="EMBL/GenBank/DDBJ databases">
        <title>Aphanomyces genome sequencing and annotation.</title>
        <authorList>
            <person name="Minardi D."/>
            <person name="Oidtmann B."/>
            <person name="Van Der Giezen M."/>
            <person name="Studholme D.J."/>
        </authorList>
    </citation>
    <scope>NUCLEOTIDE SEQUENCE [LARGE SCALE GENOMIC DNA]</scope>
    <source>
        <strain evidence="1 2">NJM0002</strain>
    </source>
</reference>
<proteinExistence type="predicted"/>
<evidence type="ECO:0000313" key="2">
    <source>
        <dbReference type="Proteomes" id="UP000285060"/>
    </source>
</evidence>
<comment type="caution">
    <text evidence="1">The sequence shown here is derived from an EMBL/GenBank/DDBJ whole genome shotgun (WGS) entry which is preliminary data.</text>
</comment>
<dbReference type="VEuPathDB" id="FungiDB:H310_14980"/>
<sequence length="146" mass="16346">MAEKLGEHRSAVLTVARAAKEELDHMVRKELAEVERSCALVCASLSDSVRRDAAVVNLNKCVHYIIFWLRRKCCSQEKKHASAVTVHTKFHTFKFERHVSLEVNLGMFDKLGHGVEKLDDGQILSASHLSSAYYSDPGIYSQALSS</sequence>
<evidence type="ECO:0000313" key="1">
    <source>
        <dbReference type="EMBL" id="RHY21525.1"/>
    </source>
</evidence>
<dbReference type="EMBL" id="QUSY01002354">
    <property type="protein sequence ID" value="RHY21525.1"/>
    <property type="molecule type" value="Genomic_DNA"/>
</dbReference>
<organism evidence="1 2">
    <name type="scientific">Aphanomyces invadans</name>
    <dbReference type="NCBI Taxonomy" id="157072"/>
    <lineage>
        <taxon>Eukaryota</taxon>
        <taxon>Sar</taxon>
        <taxon>Stramenopiles</taxon>
        <taxon>Oomycota</taxon>
        <taxon>Saprolegniomycetes</taxon>
        <taxon>Saprolegniales</taxon>
        <taxon>Verrucalvaceae</taxon>
        <taxon>Aphanomyces</taxon>
    </lineage>
</organism>